<evidence type="ECO:0000256" key="3">
    <source>
        <dbReference type="ARBA" id="ARBA00023235"/>
    </source>
</evidence>
<dbReference type="InterPro" id="IPR006225">
    <property type="entry name" value="PsdUridine_synth_RluC/D"/>
</dbReference>
<organism evidence="7 8">
    <name type="scientific">Citrullus colocynthis</name>
    <name type="common">colocynth</name>
    <dbReference type="NCBI Taxonomy" id="252529"/>
    <lineage>
        <taxon>Eukaryota</taxon>
        <taxon>Viridiplantae</taxon>
        <taxon>Streptophyta</taxon>
        <taxon>Embryophyta</taxon>
        <taxon>Tracheophyta</taxon>
        <taxon>Spermatophyta</taxon>
        <taxon>Magnoliopsida</taxon>
        <taxon>eudicotyledons</taxon>
        <taxon>Gunneridae</taxon>
        <taxon>Pentapetalae</taxon>
        <taxon>rosids</taxon>
        <taxon>fabids</taxon>
        <taxon>Cucurbitales</taxon>
        <taxon>Cucurbitaceae</taxon>
        <taxon>Benincaseae</taxon>
        <taxon>Citrullus</taxon>
    </lineage>
</organism>
<dbReference type="SUPFAM" id="SSF55120">
    <property type="entry name" value="Pseudouridine synthase"/>
    <property type="match status" value="1"/>
</dbReference>
<dbReference type="InterPro" id="IPR006145">
    <property type="entry name" value="PsdUridine_synth_RsuA/RluA"/>
</dbReference>
<evidence type="ECO:0000256" key="1">
    <source>
        <dbReference type="ARBA" id="ARBA00000073"/>
    </source>
</evidence>
<evidence type="ECO:0000256" key="2">
    <source>
        <dbReference type="ARBA" id="ARBA00010876"/>
    </source>
</evidence>
<reference evidence="7 8" key="1">
    <citation type="submission" date="2024-03" db="EMBL/GenBank/DDBJ databases">
        <authorList>
            <person name="Gkanogiannis A."/>
            <person name="Becerra Lopez-Lavalle L."/>
        </authorList>
    </citation>
    <scope>NUCLEOTIDE SEQUENCE [LARGE SCALE GENOMIC DNA]</scope>
</reference>
<dbReference type="Proteomes" id="UP001642487">
    <property type="component" value="Chromosome 11"/>
</dbReference>
<evidence type="ECO:0000313" key="7">
    <source>
        <dbReference type="EMBL" id="CAK9312753.1"/>
    </source>
</evidence>
<dbReference type="PROSITE" id="PS50889">
    <property type="entry name" value="S4"/>
    <property type="match status" value="1"/>
</dbReference>
<keyword evidence="3 5" id="KW-0413">Isomerase</keyword>
<keyword evidence="4" id="KW-0694">RNA-binding</keyword>
<dbReference type="InterPro" id="IPR050188">
    <property type="entry name" value="RluA_PseudoU_synthase"/>
</dbReference>
<dbReference type="Pfam" id="PF00849">
    <property type="entry name" value="PseudoU_synth_2"/>
    <property type="match status" value="1"/>
</dbReference>
<keyword evidence="8" id="KW-1185">Reference proteome</keyword>
<dbReference type="InterPro" id="IPR036986">
    <property type="entry name" value="S4_RNA-bd_sf"/>
</dbReference>
<dbReference type="Gene3D" id="3.30.2350.10">
    <property type="entry name" value="Pseudouridine synthase"/>
    <property type="match status" value="1"/>
</dbReference>
<dbReference type="InterPro" id="IPR006224">
    <property type="entry name" value="PsdUridine_synth_RluA-like_CS"/>
</dbReference>
<dbReference type="EMBL" id="OZ021745">
    <property type="protein sequence ID" value="CAK9312753.1"/>
    <property type="molecule type" value="Genomic_DNA"/>
</dbReference>
<dbReference type="PANTHER" id="PTHR21600:SF87">
    <property type="entry name" value="RNA PSEUDOURIDYLATE SYNTHASE DOMAIN-CONTAINING PROTEIN 1"/>
    <property type="match status" value="1"/>
</dbReference>
<sequence>MISVCSARTIQASPSSIQLFFPRNRRRITSDVLRFSTNLSTRCSDDDEYGEARSERIANYAGIRLEETVDVNPGKVRLDSWISCRINGISRARVQSSIRAGLVSVNGRIIDKVSHNVKAGDMINCTISELQPLRAEPEDIDLDIVYEDAHVLVVNKPAHMVVHPAPGNATGTLVNAILNHCSLPMVATSNGEHPSDMDISDDEFSSIEIFSRVSEAPIRPGIVHRLDKGTSGLLVVAKDEHSHAHLSAQFKQHSIERVYISLTCGIPPSTAGRIEVPICRDPNNRIRMAAVSGTNNNPHAKHAASRYKVMEILAQGGSSLVEWRLETGRTHQIRAHAKYMGIPLLGDKVYGGTKSMATSLLRTKTSSSCHSQLMQLVSSLERPCLHALTLGFVHPHTGKNIRFSCPPPTDFAEILSQLREIGTKKI</sequence>
<dbReference type="SUPFAM" id="SSF55174">
    <property type="entry name" value="Alpha-L RNA-binding motif"/>
    <property type="match status" value="1"/>
</dbReference>
<dbReference type="EC" id="5.4.99.-" evidence="5"/>
<proteinExistence type="inferred from homology"/>
<gene>
    <name evidence="7" type="ORF">CITCOLO1_LOCUS4460</name>
</gene>
<dbReference type="Pfam" id="PF01479">
    <property type="entry name" value="S4"/>
    <property type="match status" value="1"/>
</dbReference>
<comment type="catalytic activity">
    <reaction evidence="1 5">
        <text>a uridine in RNA = a pseudouridine in RNA</text>
        <dbReference type="Rhea" id="RHEA:48348"/>
        <dbReference type="Rhea" id="RHEA-COMP:12068"/>
        <dbReference type="Rhea" id="RHEA-COMP:12069"/>
        <dbReference type="ChEBI" id="CHEBI:65314"/>
        <dbReference type="ChEBI" id="CHEBI:65315"/>
    </reaction>
</comment>
<comment type="function">
    <text evidence="5">Responsible for synthesis of pseudouridine from uracil.</text>
</comment>
<dbReference type="SMART" id="SM00363">
    <property type="entry name" value="S4"/>
    <property type="match status" value="1"/>
</dbReference>
<dbReference type="Gene3D" id="3.10.290.10">
    <property type="entry name" value="RNA-binding S4 domain"/>
    <property type="match status" value="1"/>
</dbReference>
<dbReference type="CDD" id="cd00165">
    <property type="entry name" value="S4"/>
    <property type="match status" value="1"/>
</dbReference>
<evidence type="ECO:0000259" key="6">
    <source>
        <dbReference type="SMART" id="SM00363"/>
    </source>
</evidence>
<dbReference type="NCBIfam" id="TIGR00005">
    <property type="entry name" value="rluA_subfam"/>
    <property type="match status" value="1"/>
</dbReference>
<protein>
    <recommendedName>
        <fullName evidence="5">Pseudouridine synthase</fullName>
        <ecNumber evidence="5">5.4.99.-</ecNumber>
    </recommendedName>
</protein>
<feature type="domain" description="RNA-binding S4" evidence="6">
    <location>
        <begin position="76"/>
        <end position="138"/>
    </location>
</feature>
<accession>A0ABP0XX64</accession>
<name>A0ABP0XX64_9ROSI</name>
<dbReference type="PANTHER" id="PTHR21600">
    <property type="entry name" value="MITOCHONDRIAL RNA PSEUDOURIDINE SYNTHASE"/>
    <property type="match status" value="1"/>
</dbReference>
<comment type="similarity">
    <text evidence="2 5">Belongs to the pseudouridine synthase RluA family.</text>
</comment>
<evidence type="ECO:0000256" key="5">
    <source>
        <dbReference type="RuleBase" id="RU362028"/>
    </source>
</evidence>
<dbReference type="InterPro" id="IPR002942">
    <property type="entry name" value="S4_RNA-bd"/>
</dbReference>
<evidence type="ECO:0000313" key="8">
    <source>
        <dbReference type="Proteomes" id="UP001642487"/>
    </source>
</evidence>
<evidence type="ECO:0000256" key="4">
    <source>
        <dbReference type="PROSITE-ProRule" id="PRU00182"/>
    </source>
</evidence>
<dbReference type="PROSITE" id="PS01129">
    <property type="entry name" value="PSI_RLU"/>
    <property type="match status" value="1"/>
</dbReference>
<dbReference type="CDD" id="cd02869">
    <property type="entry name" value="PseudoU_synth_RluA_like"/>
    <property type="match status" value="1"/>
</dbReference>
<dbReference type="InterPro" id="IPR020103">
    <property type="entry name" value="PsdUridine_synth_cat_dom_sf"/>
</dbReference>